<evidence type="ECO:0000313" key="3">
    <source>
        <dbReference type="Proteomes" id="UP000014977"/>
    </source>
</evidence>
<keyword evidence="3" id="KW-1185">Reference proteome</keyword>
<dbReference type="OrthoDB" id="9934966at2"/>
<dbReference type="AlphaFoldDB" id="S7TKJ8"/>
<gene>
    <name evidence="2" type="ORF">dsmv_3006</name>
</gene>
<name>S7TKJ8_DESML</name>
<sequence length="128" mass="14668">MKKRQKETSHRTALFCIWTILNQDMLIAHFKIYVFLGTLVVLFLHLAGKIGTTVALGGLFVGGLSIMILMAMLIQARKKSLLAIRDPELREIAHEAMMVYIHRKKLTPREKKFLIKRLEKHACTLGHC</sequence>
<organism evidence="2 3">
    <name type="scientific">Desulfococcus multivorans DSM 2059</name>
    <dbReference type="NCBI Taxonomy" id="1121405"/>
    <lineage>
        <taxon>Bacteria</taxon>
        <taxon>Pseudomonadati</taxon>
        <taxon>Thermodesulfobacteriota</taxon>
        <taxon>Desulfobacteria</taxon>
        <taxon>Desulfobacterales</taxon>
        <taxon>Desulfococcaceae</taxon>
        <taxon>Desulfococcus</taxon>
    </lineage>
</organism>
<reference evidence="2 3" key="1">
    <citation type="journal article" date="2013" name="Genome Announc.">
        <title>Draft genome sequences for three mercury-methylating, sulfate-reducing bacteria.</title>
        <authorList>
            <person name="Brown S.D."/>
            <person name="Hurt R.A.Jr."/>
            <person name="Gilmour C.C."/>
            <person name="Elias D.A."/>
        </authorList>
    </citation>
    <scope>NUCLEOTIDE SEQUENCE [LARGE SCALE GENOMIC DNA]</scope>
    <source>
        <strain evidence="2 3">DSM 2059</strain>
    </source>
</reference>
<keyword evidence="1" id="KW-1133">Transmembrane helix</keyword>
<keyword evidence="1" id="KW-0812">Transmembrane</keyword>
<dbReference type="Proteomes" id="UP000014977">
    <property type="component" value="Unassembled WGS sequence"/>
</dbReference>
<feature type="transmembrane region" description="Helical" evidence="1">
    <location>
        <begin position="30"/>
        <end position="48"/>
    </location>
</feature>
<evidence type="ECO:0000313" key="2">
    <source>
        <dbReference type="EMBL" id="EPR37717.1"/>
    </source>
</evidence>
<evidence type="ECO:0000256" key="1">
    <source>
        <dbReference type="SAM" id="Phobius"/>
    </source>
</evidence>
<feature type="transmembrane region" description="Helical" evidence="1">
    <location>
        <begin position="54"/>
        <end position="74"/>
    </location>
</feature>
<comment type="caution">
    <text evidence="2">The sequence shown here is derived from an EMBL/GenBank/DDBJ whole genome shotgun (WGS) entry which is preliminary data.</text>
</comment>
<proteinExistence type="predicted"/>
<dbReference type="EMBL" id="ATHJ01000101">
    <property type="protein sequence ID" value="EPR37717.1"/>
    <property type="molecule type" value="Genomic_DNA"/>
</dbReference>
<dbReference type="RefSeq" id="WP_020878073.1">
    <property type="nucleotide sequence ID" value="NZ_ATHJ01000101.1"/>
</dbReference>
<protein>
    <submittedName>
        <fullName evidence="2">Uncharacterized protein</fullName>
    </submittedName>
</protein>
<accession>S7TKJ8</accession>
<keyword evidence="1" id="KW-0472">Membrane</keyword>